<dbReference type="OrthoDB" id="5986190at2759"/>
<dbReference type="Pfam" id="PF13424">
    <property type="entry name" value="TPR_12"/>
    <property type="match status" value="3"/>
</dbReference>
<gene>
    <name evidence="2" type="ORF">K432DRAFT_425939</name>
</gene>
<dbReference type="InterPro" id="IPR053137">
    <property type="entry name" value="NLR-like"/>
</dbReference>
<dbReference type="InterPro" id="IPR019734">
    <property type="entry name" value="TPR_rpt"/>
</dbReference>
<evidence type="ECO:0000313" key="3">
    <source>
        <dbReference type="Proteomes" id="UP000250266"/>
    </source>
</evidence>
<sequence length="529" mass="60822">MSLSHIGPDQERRKQAEHFLTLSAFLDPSSVSEDLFMCVQRHSGYRLDWVRLFSPRMTEQAGSGQSEIFYGDDSTSEVSSGGKGTNDWSWHSIEYENLVKKLCDLSLLENTFSDTYSKQFSLHPLIRDWLQLRLSFTEQQKLAREAITLLEVYLKSTMTSDASLRMKQEVLAHMDVCISNDRMLLKCEVGLGSVVLESATTSFGLFYCQQGRFQDAASMFSGLLKNAEDCLGYRSSLTLRTRENLANVYRHLGQYNEAAMELEQVLTIREKDVGEEHLDTLNAAHFLANVYHFGQREKANALYERVFASRYKLLGPEHPDTLSTANNLAIVYRLTKRYRDAIKMYQPVLELRVKQLGDEHPESLISAQGLAIVYRLERSWELAEKWQRYLNEIDNFASAFRDIGRYDEAMELYKRALRGRVKLLGFQNASTLVTFHNLALMFWYQRRYDESKTLHKFVLLSRREQLGPNQPKTLMARDQLAEVCQFQGLFSEAKVVLTRAMVCRSGELGADHPDTLRTAELLKKIGQIT</sequence>
<dbReference type="Proteomes" id="UP000250266">
    <property type="component" value="Unassembled WGS sequence"/>
</dbReference>
<dbReference type="Pfam" id="PF13374">
    <property type="entry name" value="TPR_10"/>
    <property type="match status" value="1"/>
</dbReference>
<dbReference type="EMBL" id="KV744970">
    <property type="protein sequence ID" value="OCK80213.1"/>
    <property type="molecule type" value="Genomic_DNA"/>
</dbReference>
<reference evidence="2 3" key="1">
    <citation type="journal article" date="2016" name="Nat. Commun.">
        <title>Ectomycorrhizal ecology is imprinted in the genome of the dominant symbiotic fungus Cenococcum geophilum.</title>
        <authorList>
            <consortium name="DOE Joint Genome Institute"/>
            <person name="Peter M."/>
            <person name="Kohler A."/>
            <person name="Ohm R.A."/>
            <person name="Kuo A."/>
            <person name="Krutzmann J."/>
            <person name="Morin E."/>
            <person name="Arend M."/>
            <person name="Barry K.W."/>
            <person name="Binder M."/>
            <person name="Choi C."/>
            <person name="Clum A."/>
            <person name="Copeland A."/>
            <person name="Grisel N."/>
            <person name="Haridas S."/>
            <person name="Kipfer T."/>
            <person name="LaButti K."/>
            <person name="Lindquist E."/>
            <person name="Lipzen A."/>
            <person name="Maire R."/>
            <person name="Meier B."/>
            <person name="Mihaltcheva S."/>
            <person name="Molinier V."/>
            <person name="Murat C."/>
            <person name="Poggeler S."/>
            <person name="Quandt C.A."/>
            <person name="Sperisen C."/>
            <person name="Tritt A."/>
            <person name="Tisserant E."/>
            <person name="Crous P.W."/>
            <person name="Henrissat B."/>
            <person name="Nehls U."/>
            <person name="Egli S."/>
            <person name="Spatafora J.W."/>
            <person name="Grigoriev I.V."/>
            <person name="Martin F.M."/>
        </authorList>
    </citation>
    <scope>NUCLEOTIDE SEQUENCE [LARGE SCALE GENOMIC DNA]</scope>
    <source>
        <strain evidence="2 3">CBS 459.81</strain>
    </source>
</reference>
<name>A0A8E2EAF1_9PEZI</name>
<keyword evidence="3" id="KW-1185">Reference proteome</keyword>
<dbReference type="Gene3D" id="1.25.40.10">
    <property type="entry name" value="Tetratricopeptide repeat domain"/>
    <property type="match status" value="2"/>
</dbReference>
<dbReference type="SMART" id="SM00028">
    <property type="entry name" value="TPR"/>
    <property type="match status" value="5"/>
</dbReference>
<dbReference type="PANTHER" id="PTHR46082:SF6">
    <property type="entry name" value="AAA+ ATPASE DOMAIN-CONTAINING PROTEIN-RELATED"/>
    <property type="match status" value="1"/>
</dbReference>
<organism evidence="2 3">
    <name type="scientific">Lepidopterella palustris CBS 459.81</name>
    <dbReference type="NCBI Taxonomy" id="1314670"/>
    <lineage>
        <taxon>Eukaryota</taxon>
        <taxon>Fungi</taxon>
        <taxon>Dikarya</taxon>
        <taxon>Ascomycota</taxon>
        <taxon>Pezizomycotina</taxon>
        <taxon>Dothideomycetes</taxon>
        <taxon>Pleosporomycetidae</taxon>
        <taxon>Mytilinidiales</taxon>
        <taxon>Argynnaceae</taxon>
        <taxon>Lepidopterella</taxon>
    </lineage>
</organism>
<keyword evidence="1" id="KW-0802">TPR repeat</keyword>
<dbReference type="PANTHER" id="PTHR46082">
    <property type="entry name" value="ATP/GTP-BINDING PROTEIN-RELATED"/>
    <property type="match status" value="1"/>
</dbReference>
<proteinExistence type="predicted"/>
<dbReference type="SUPFAM" id="SSF48452">
    <property type="entry name" value="TPR-like"/>
    <property type="match status" value="1"/>
</dbReference>
<dbReference type="AlphaFoldDB" id="A0A8E2EAF1"/>
<accession>A0A8E2EAF1</accession>
<protein>
    <submittedName>
        <fullName evidence="2">TPR-like protein</fullName>
    </submittedName>
</protein>
<feature type="repeat" description="TPR" evidence="1">
    <location>
        <begin position="239"/>
        <end position="272"/>
    </location>
</feature>
<evidence type="ECO:0000313" key="2">
    <source>
        <dbReference type="EMBL" id="OCK80213.1"/>
    </source>
</evidence>
<evidence type="ECO:0000256" key="1">
    <source>
        <dbReference type="PROSITE-ProRule" id="PRU00339"/>
    </source>
</evidence>
<dbReference type="PROSITE" id="PS50005">
    <property type="entry name" value="TPR"/>
    <property type="match status" value="1"/>
</dbReference>
<dbReference type="InterPro" id="IPR011990">
    <property type="entry name" value="TPR-like_helical_dom_sf"/>
</dbReference>